<gene>
    <name evidence="1" type="ORF">FVB32_10355</name>
</gene>
<evidence type="ECO:0000313" key="2">
    <source>
        <dbReference type="Proteomes" id="UP000321456"/>
    </source>
</evidence>
<dbReference type="RefSeq" id="WP_147743724.1">
    <property type="nucleotide sequence ID" value="NZ_VRUR01000002.1"/>
</dbReference>
<comment type="caution">
    <text evidence="1">The sequence shown here is derived from an EMBL/GenBank/DDBJ whole genome shotgun (WGS) entry which is preliminary data.</text>
</comment>
<reference evidence="1 2" key="1">
    <citation type="submission" date="2019-08" db="EMBL/GenBank/DDBJ databases">
        <title>Professor.</title>
        <authorList>
            <person name="Park J.S."/>
        </authorList>
    </citation>
    <scope>NUCLEOTIDE SEQUENCE [LARGE SCALE GENOMIC DNA]</scope>
    <source>
        <strain evidence="1 2">176CP5-101</strain>
    </source>
</reference>
<sequence length="400" mass="46057">MSKKIEKPNLTIQKGDIMLSPEMLPWADAIVTTSAKNQLFDSTLLKRYLDFLELVVLNNRLLISYKPKTDLSARVDDELIPPPLYSFKVKGDLNLDENMTNFLDKQGILLSGRLPACKYKDDLEVIEKYLPYNKDLKQYYSKAQEVVFRQYSKIRDKEVVHQLTLIQMGEDIGNTLYLNEAFKQFELPYILAEENTYLIETIEENERKTQTGVINYLKKSLNDGALKEVERLATIGGSTVFPYTPIASEIVMNSNNPEDFLKVAMELRTSYKKFREEMVEIEKMLFDSELSLKKKLKLVKTIEGLANELWSNHTNGFRKSTIEISGLSDILEPMTYASSAGLVKKILEYPTDLILSHLRKRKVRVMLNSKKNFLSSKDLTQKLTTIFHLPKQDIIDGLTK</sequence>
<organism evidence="1 2">
    <name type="scientific">Flagellimonas hymeniacidonis</name>
    <dbReference type="NCBI Taxonomy" id="2603628"/>
    <lineage>
        <taxon>Bacteria</taxon>
        <taxon>Pseudomonadati</taxon>
        <taxon>Bacteroidota</taxon>
        <taxon>Flavobacteriia</taxon>
        <taxon>Flavobacteriales</taxon>
        <taxon>Flavobacteriaceae</taxon>
        <taxon>Flagellimonas</taxon>
    </lineage>
</organism>
<dbReference type="Proteomes" id="UP000321456">
    <property type="component" value="Unassembled WGS sequence"/>
</dbReference>
<accession>A0A5C8V057</accession>
<keyword evidence="2" id="KW-1185">Reference proteome</keyword>
<proteinExistence type="predicted"/>
<dbReference type="EMBL" id="VRUR01000002">
    <property type="protein sequence ID" value="TXN34990.1"/>
    <property type="molecule type" value="Genomic_DNA"/>
</dbReference>
<name>A0A5C8V057_9FLAO</name>
<dbReference type="AlphaFoldDB" id="A0A5C8V057"/>
<evidence type="ECO:0000313" key="1">
    <source>
        <dbReference type="EMBL" id="TXN34990.1"/>
    </source>
</evidence>
<protein>
    <submittedName>
        <fullName evidence="1">Uncharacterized protein</fullName>
    </submittedName>
</protein>